<accession>A0A5C7FBQ8</accession>
<dbReference type="PANTHER" id="PTHR30307">
    <property type="entry name" value="S-ADENOSYLMETHIONINE:TRNA RIBOSYLTRANSFERASE-ISOMERASE"/>
    <property type="match status" value="1"/>
</dbReference>
<dbReference type="GO" id="GO:0008616">
    <property type="term" value="P:tRNA queuosine(34) biosynthetic process"/>
    <property type="evidence" value="ECO:0007669"/>
    <property type="project" value="UniProtKB-KW"/>
</dbReference>
<dbReference type="Gene3D" id="2.40.10.240">
    <property type="entry name" value="QueA-like"/>
    <property type="match status" value="1"/>
</dbReference>
<keyword evidence="2 5" id="KW-0808">Transferase</keyword>
<evidence type="ECO:0000313" key="5">
    <source>
        <dbReference type="EMBL" id="TXF84251.1"/>
    </source>
</evidence>
<dbReference type="Pfam" id="PF02547">
    <property type="entry name" value="Queuosine_synth"/>
    <property type="match status" value="1"/>
</dbReference>
<reference evidence="5 6" key="1">
    <citation type="submission" date="2019-08" db="EMBL/GenBank/DDBJ databases">
        <title>Lewinella sp. strain SSH13 Genome sequencing and assembly.</title>
        <authorList>
            <person name="Kim I."/>
        </authorList>
    </citation>
    <scope>NUCLEOTIDE SEQUENCE [LARGE SCALE GENOMIC DNA]</scope>
    <source>
        <strain evidence="5 6">SSH13</strain>
    </source>
</reference>
<keyword evidence="4" id="KW-0671">Queuosine biosynthesis</keyword>
<dbReference type="PANTHER" id="PTHR30307:SF0">
    <property type="entry name" value="S-ADENOSYLMETHIONINE:TRNA RIBOSYLTRANSFERASE-ISOMERASE"/>
    <property type="match status" value="1"/>
</dbReference>
<dbReference type="OrthoDB" id="9805933at2"/>
<evidence type="ECO:0000256" key="3">
    <source>
        <dbReference type="ARBA" id="ARBA00022691"/>
    </source>
</evidence>
<keyword evidence="1" id="KW-0963">Cytoplasm</keyword>
<proteinExistence type="predicted"/>
<protein>
    <submittedName>
        <fullName evidence="5">S-adenosylmethionine:tRNA ribosyltransferase-isomerase</fullName>
    </submittedName>
</protein>
<evidence type="ECO:0000313" key="6">
    <source>
        <dbReference type="Proteomes" id="UP000321907"/>
    </source>
</evidence>
<dbReference type="SUPFAM" id="SSF111337">
    <property type="entry name" value="QueA-like"/>
    <property type="match status" value="1"/>
</dbReference>
<dbReference type="Proteomes" id="UP000321907">
    <property type="component" value="Unassembled WGS sequence"/>
</dbReference>
<sequence length="414" mass="45739">MANNARDLSIDVFDYSLPDERIARYPAKERAGAKQLVYRNGEISHGVFSELPDRLPAGTLLIGNRTRVIHARLFFPLAEGKRPIEVFCLDPLLPVDYAQNLGARTQVQWKVLIGGNRRWKRGPLSLELEVSGQKTSLTAERGERMDNTFALTFSWETEGAPLTFGEILAAAGTIPLPPYLGRESEPDDSARYQTVFAKTEGSVAAPTAGLHFTPEVMNNLQKNGVDWEEVTLHVGAGTFKPVDADTLGGHTMHREFFTVSISFIERLRNQLKAGKPVVSVGTTSLRCLESLFYLGAGFAVGELMVVDGPVEVGQWVAEDPQLVGTDPLAAVNGLMELMKTNSLTELSGYTQLLLTPFAELKLADGLITNFHQPRSTLLLLVAAIVGDDWRRIYDYALEHDFRFLSYGDSSLLWK</sequence>
<keyword evidence="6" id="KW-1185">Reference proteome</keyword>
<evidence type="ECO:0000256" key="1">
    <source>
        <dbReference type="ARBA" id="ARBA00022490"/>
    </source>
</evidence>
<dbReference type="GO" id="GO:0051075">
    <property type="term" value="F:S-adenosylmethionine:tRNA ribosyltransferase-isomerase activity"/>
    <property type="evidence" value="ECO:0007669"/>
    <property type="project" value="TreeGrafter"/>
</dbReference>
<dbReference type="InterPro" id="IPR036100">
    <property type="entry name" value="QueA_sf"/>
</dbReference>
<dbReference type="Gene3D" id="3.40.1780.10">
    <property type="entry name" value="QueA-like"/>
    <property type="match status" value="2"/>
</dbReference>
<keyword evidence="5" id="KW-0413">Isomerase</keyword>
<dbReference type="RefSeq" id="WP_147932806.1">
    <property type="nucleotide sequence ID" value="NZ_VOXD01000054.1"/>
</dbReference>
<evidence type="ECO:0000256" key="4">
    <source>
        <dbReference type="ARBA" id="ARBA00022785"/>
    </source>
</evidence>
<dbReference type="InterPro" id="IPR042119">
    <property type="entry name" value="QueA_dom2"/>
</dbReference>
<dbReference type="AlphaFoldDB" id="A0A5C7FBQ8"/>
<keyword evidence="3" id="KW-0949">S-adenosyl-L-methionine</keyword>
<dbReference type="InterPro" id="IPR042118">
    <property type="entry name" value="QueA_dom1"/>
</dbReference>
<evidence type="ECO:0000256" key="2">
    <source>
        <dbReference type="ARBA" id="ARBA00022679"/>
    </source>
</evidence>
<gene>
    <name evidence="5" type="ORF">FUA23_21300</name>
</gene>
<comment type="caution">
    <text evidence="5">The sequence shown here is derived from an EMBL/GenBank/DDBJ whole genome shotgun (WGS) entry which is preliminary data.</text>
</comment>
<dbReference type="InterPro" id="IPR003699">
    <property type="entry name" value="QueA"/>
</dbReference>
<name>A0A5C7FBQ8_9BACT</name>
<organism evidence="5 6">
    <name type="scientific">Neolewinella aurantiaca</name>
    <dbReference type="NCBI Taxonomy" id="2602767"/>
    <lineage>
        <taxon>Bacteria</taxon>
        <taxon>Pseudomonadati</taxon>
        <taxon>Bacteroidota</taxon>
        <taxon>Saprospiria</taxon>
        <taxon>Saprospirales</taxon>
        <taxon>Lewinellaceae</taxon>
        <taxon>Neolewinella</taxon>
    </lineage>
</organism>
<dbReference type="EMBL" id="VOXD01000054">
    <property type="protein sequence ID" value="TXF84251.1"/>
    <property type="molecule type" value="Genomic_DNA"/>
</dbReference>